<reference evidence="1" key="1">
    <citation type="journal article" date="2020" name="Stud. Mycol.">
        <title>101 Dothideomycetes genomes: a test case for predicting lifestyles and emergence of pathogens.</title>
        <authorList>
            <person name="Haridas S."/>
            <person name="Albert R."/>
            <person name="Binder M."/>
            <person name="Bloem J."/>
            <person name="Labutti K."/>
            <person name="Salamov A."/>
            <person name="Andreopoulos B."/>
            <person name="Baker S."/>
            <person name="Barry K."/>
            <person name="Bills G."/>
            <person name="Bluhm B."/>
            <person name="Cannon C."/>
            <person name="Castanera R."/>
            <person name="Culley D."/>
            <person name="Daum C."/>
            <person name="Ezra D."/>
            <person name="Gonzalez J."/>
            <person name="Henrissat B."/>
            <person name="Kuo A."/>
            <person name="Liang C."/>
            <person name="Lipzen A."/>
            <person name="Lutzoni F."/>
            <person name="Magnuson J."/>
            <person name="Mondo S."/>
            <person name="Nolan M."/>
            <person name="Ohm R."/>
            <person name="Pangilinan J."/>
            <person name="Park H.-J."/>
            <person name="Ramirez L."/>
            <person name="Alfaro M."/>
            <person name="Sun H."/>
            <person name="Tritt A."/>
            <person name="Yoshinaga Y."/>
            <person name="Zwiers L.-H."/>
            <person name="Turgeon B."/>
            <person name="Goodwin S."/>
            <person name="Spatafora J."/>
            <person name="Crous P."/>
            <person name="Grigoriev I."/>
        </authorList>
    </citation>
    <scope>NUCLEOTIDE SEQUENCE</scope>
    <source>
        <strain evidence="1">CBS 269.34</strain>
    </source>
</reference>
<accession>A0A6A6RCD7</accession>
<name>A0A6A6RCD7_9PEZI</name>
<dbReference type="EMBL" id="MU004181">
    <property type="protein sequence ID" value="KAF2502036.1"/>
    <property type="molecule type" value="Genomic_DNA"/>
</dbReference>
<organism evidence="1 2">
    <name type="scientific">Lophium mytilinum</name>
    <dbReference type="NCBI Taxonomy" id="390894"/>
    <lineage>
        <taxon>Eukaryota</taxon>
        <taxon>Fungi</taxon>
        <taxon>Dikarya</taxon>
        <taxon>Ascomycota</taxon>
        <taxon>Pezizomycotina</taxon>
        <taxon>Dothideomycetes</taxon>
        <taxon>Pleosporomycetidae</taxon>
        <taxon>Mytilinidiales</taxon>
        <taxon>Mytilinidiaceae</taxon>
        <taxon>Lophium</taxon>
    </lineage>
</organism>
<keyword evidence="2" id="KW-1185">Reference proteome</keyword>
<dbReference type="OrthoDB" id="10398866at2759"/>
<sequence>MTALASLNTMRCVARRSFCYVSMEPIPAQGDFMGLNAFYPDIILQMRLFPNFQILYCSDGGLTGLLNRVWMIPPAYWTQIFGLVVAEGLGAPPHVHDALMDHVLWLPNLSFIVITETATNPLMYRAIVAEIQDSLAARLDRFRQHPRILSGQVKILFIANELHIDRWRALVDAQRAAGMQIVGAPSAALAQEQKWLEQRWWNIFPH</sequence>
<gene>
    <name evidence="1" type="ORF">BU16DRAFT_554099</name>
</gene>
<dbReference type="Proteomes" id="UP000799750">
    <property type="component" value="Unassembled WGS sequence"/>
</dbReference>
<evidence type="ECO:0000313" key="1">
    <source>
        <dbReference type="EMBL" id="KAF2502036.1"/>
    </source>
</evidence>
<evidence type="ECO:0000313" key="2">
    <source>
        <dbReference type="Proteomes" id="UP000799750"/>
    </source>
</evidence>
<proteinExistence type="predicted"/>
<protein>
    <submittedName>
        <fullName evidence="1">Uncharacterized protein</fullName>
    </submittedName>
</protein>
<dbReference type="AlphaFoldDB" id="A0A6A6RCD7"/>